<dbReference type="SUPFAM" id="SSF53474">
    <property type="entry name" value="alpha/beta-Hydrolases"/>
    <property type="match status" value="1"/>
</dbReference>
<evidence type="ECO:0000313" key="3">
    <source>
        <dbReference type="EMBL" id="KPI87326.1"/>
    </source>
</evidence>
<evidence type="ECO:0000256" key="1">
    <source>
        <dbReference type="SAM" id="MobiDB-lite"/>
    </source>
</evidence>
<sequence>MRSSSPCTWSDESSTSDLRMEAKRSKKKCGWARLRLGPGTATLKGDKKDLGDVLEPTVVVTSCLPPLDANELRTPTDIQLHEEVFIRYPSSVFNSPELLTAARRACSTSLGQTAETVGSAQHHSPTPPLGTSLPSNSVSGPSHQGPIQHEQDHDFCPFAAIRRSEWALRTVTKVRRTSPFDWPALLSSFSVKNAFMFYPPPPTYGFFRDEEGTVQVRSQTGKRAPRLDHERTEYLRRKRSLSNREPDDVAGSALHGIAFANQRDRDGDGSSGEDGSEPSFKLIFIPWENNVQSYYIRSGSVVFGRRVHMGHPLSPFTWPCPIPCSVIRPRQRMSSHVAIFFHCNGEDIGRPSCLRLLTLANALHMTILVPEYPGYGLFEGQPSEASINGSMERVIEFLFSSDPSFTPSRLILIGHSIGTGVAIHVAQFINKIFLKLRDSLGTNHRIPYACPMSHCQQNPAGYASVLRCPPNSSAARFSAGPVTSPTAQRPVPTLEDVNAQPARTLPNAPFPSNTVSTGSGGNGQRASDEQDAADTGPGERRAPTMLPTSCSKFADVRRRSEPKATPPFLCPHYALGGIVLLAPFASLRCVEKWTTLKSYGFNVHELERRRLSVPEGVLVPAPEEWAEDARELRDAEADPPSMEFLRQPSLLFGVARYISFDRFRTIDSVRELQDEVGFFTHTPLLLVHGAQDALIPPINSVAIATALRQATDGRAAKVYLGLLKDEGHNDLHCSHIIRRFYKDVILLPHLRSQRELRDELEELLRNSLAKSNTINNADKPAVPNPTDSASRSNETSPSSTCSSVYSAAAGADHKERKSTEACSSQASSQRAPTLRFPTADPYRTTEPFDEEQAELPTSEPPMEQPCSDENAAAAEPEVVDARQPAEPYLYFIEPAKKDSPRLENSNFLGPVRIRIMYPPQRCNLITGVSPEGSDAHQNASCGAKIFVTEPADSWQAYSRHHHLNPHQHRSSCDPAVEEQQPPCSPKRQTTNGSGVLSCRMQPCSVREQFEGSLRDTLQHTQPPTASFAPAAAMLHIALIRNLDHYDVGSIAVTSLTKYSADAAVALEQWRRCRRNHFIFRCLVSLYCFLSGLFFISLAICHGVMTRPSMLRPYLPHGVSAKRYHRNARVIIWGVLNGVGYLLLGVACFFHARLGLGNLSRYMDTPTSAVTVYTTCRVTAYILCAAAGIFMAMISALTPPYRGGVDWDCWSDLPYSRRVWISYLPRWTMVTSASINMFFLIMFFVKNH</sequence>
<feature type="region of interest" description="Disordered" evidence="1">
    <location>
        <begin position="501"/>
        <end position="550"/>
    </location>
</feature>
<keyword evidence="2" id="KW-0812">Transmembrane</keyword>
<dbReference type="Proteomes" id="UP000038009">
    <property type="component" value="Unassembled WGS sequence"/>
</dbReference>
<feature type="region of interest" description="Disordered" evidence="1">
    <location>
        <begin position="961"/>
        <end position="991"/>
    </location>
</feature>
<feature type="transmembrane region" description="Helical" evidence="2">
    <location>
        <begin position="1129"/>
        <end position="1151"/>
    </location>
</feature>
<feature type="compositionally biased region" description="Polar residues" evidence="1">
    <location>
        <begin position="1"/>
        <end position="17"/>
    </location>
</feature>
<keyword evidence="2" id="KW-1133">Transmembrane helix</keyword>
<feature type="region of interest" description="Disordered" evidence="1">
    <location>
        <begin position="1"/>
        <end position="25"/>
    </location>
</feature>
<feature type="compositionally biased region" description="Low complexity" evidence="1">
    <location>
        <begin position="788"/>
        <end position="809"/>
    </location>
</feature>
<comment type="caution">
    <text evidence="3">The sequence shown here is derived from an EMBL/GenBank/DDBJ whole genome shotgun (WGS) entry which is preliminary data.</text>
</comment>
<dbReference type="InterPro" id="IPR029058">
    <property type="entry name" value="AB_hydrolase_fold"/>
</dbReference>
<feature type="region of interest" description="Disordered" evidence="1">
    <location>
        <begin position="112"/>
        <end position="150"/>
    </location>
</feature>
<evidence type="ECO:0008006" key="5">
    <source>
        <dbReference type="Google" id="ProtNLM"/>
    </source>
</evidence>
<proteinExistence type="predicted"/>
<dbReference type="OrthoDB" id="10249433at2759"/>
<evidence type="ECO:0000313" key="4">
    <source>
        <dbReference type="Proteomes" id="UP000038009"/>
    </source>
</evidence>
<dbReference type="OMA" id="ISLAICH"/>
<feature type="compositionally biased region" description="Polar residues" evidence="1">
    <location>
        <begin position="112"/>
        <end position="123"/>
    </location>
</feature>
<evidence type="ECO:0000256" key="2">
    <source>
        <dbReference type="SAM" id="Phobius"/>
    </source>
</evidence>
<accession>A0A0N0P681</accession>
<feature type="transmembrane region" description="Helical" evidence="2">
    <location>
        <begin position="1171"/>
        <end position="1193"/>
    </location>
</feature>
<feature type="transmembrane region" description="Helical" evidence="2">
    <location>
        <begin position="1077"/>
        <end position="1104"/>
    </location>
</feature>
<dbReference type="Gene3D" id="3.40.50.1820">
    <property type="entry name" value="alpha/beta hydrolase"/>
    <property type="match status" value="2"/>
</dbReference>
<feature type="region of interest" description="Disordered" evidence="1">
    <location>
        <begin position="774"/>
        <end position="877"/>
    </location>
</feature>
<gene>
    <name evidence="3" type="ORF">ABL78_3609</name>
</gene>
<protein>
    <recommendedName>
        <fullName evidence="5">AB hydrolase-1 domain-containing protein</fullName>
    </recommendedName>
</protein>
<keyword evidence="2" id="KW-0472">Membrane</keyword>
<keyword evidence="4" id="KW-1185">Reference proteome</keyword>
<dbReference type="VEuPathDB" id="TriTrypDB:Lsey_0093_0220"/>
<organism evidence="3 4">
    <name type="scientific">Leptomonas seymouri</name>
    <dbReference type="NCBI Taxonomy" id="5684"/>
    <lineage>
        <taxon>Eukaryota</taxon>
        <taxon>Discoba</taxon>
        <taxon>Euglenozoa</taxon>
        <taxon>Kinetoplastea</taxon>
        <taxon>Metakinetoplastina</taxon>
        <taxon>Trypanosomatida</taxon>
        <taxon>Trypanosomatidae</taxon>
        <taxon>Leishmaniinae</taxon>
        <taxon>Leptomonas</taxon>
    </lineage>
</organism>
<dbReference type="PANTHER" id="PTHR12277:SF197">
    <property type="entry name" value="CHROMOSOME UNDETERMINED SCAFFOLD_38, WHOLE GENOME SHOTGUN SEQUENCE"/>
    <property type="match status" value="1"/>
</dbReference>
<dbReference type="EMBL" id="LJSK01000093">
    <property type="protein sequence ID" value="KPI87326.1"/>
    <property type="molecule type" value="Genomic_DNA"/>
</dbReference>
<feature type="compositionally biased region" description="Polar residues" evidence="1">
    <location>
        <begin position="820"/>
        <end position="831"/>
    </location>
</feature>
<dbReference type="PANTHER" id="PTHR12277">
    <property type="entry name" value="ALPHA/BETA HYDROLASE DOMAIN-CONTAINING PROTEIN"/>
    <property type="match status" value="1"/>
</dbReference>
<reference evidence="3 4" key="1">
    <citation type="journal article" date="2015" name="PLoS Pathog.">
        <title>Leptomonas seymouri: Adaptations to the Dixenous Life Cycle Analyzed by Genome Sequencing, Transcriptome Profiling and Co-infection with Leishmania donovani.</title>
        <authorList>
            <person name="Kraeva N."/>
            <person name="Butenko A."/>
            <person name="Hlavacova J."/>
            <person name="Kostygov A."/>
            <person name="Myskova J."/>
            <person name="Grybchuk D."/>
            <person name="Lestinova T."/>
            <person name="Votypka J."/>
            <person name="Volf P."/>
            <person name="Opperdoes F."/>
            <person name="Flegontov P."/>
            <person name="Lukes J."/>
            <person name="Yurchenko V."/>
        </authorList>
    </citation>
    <scope>NUCLEOTIDE SEQUENCE [LARGE SCALE GENOMIC DNA]</scope>
    <source>
        <strain evidence="3 4">ATCC 30220</strain>
    </source>
</reference>
<dbReference type="AlphaFoldDB" id="A0A0N0P681"/>
<feature type="transmembrane region" description="Helical" evidence="2">
    <location>
        <begin position="1226"/>
        <end position="1244"/>
    </location>
</feature>
<name>A0A0N0P681_LEPSE</name>